<keyword evidence="3" id="KW-1185">Reference proteome</keyword>
<dbReference type="Proteomes" id="UP001145742">
    <property type="component" value="Unassembled WGS sequence"/>
</dbReference>
<feature type="compositionally biased region" description="Low complexity" evidence="1">
    <location>
        <begin position="17"/>
        <end position="31"/>
    </location>
</feature>
<feature type="region of interest" description="Disordered" evidence="1">
    <location>
        <begin position="45"/>
        <end position="69"/>
    </location>
</feature>
<evidence type="ECO:0000313" key="2">
    <source>
        <dbReference type="EMBL" id="KAJ7409866.1"/>
    </source>
</evidence>
<dbReference type="EMBL" id="WHWB01034449">
    <property type="protein sequence ID" value="KAJ7409866.1"/>
    <property type="molecule type" value="Genomic_DNA"/>
</dbReference>
<sequence>MAAAGPALSLSLHRGRSSAAGPGPGPRGTTGFSLSWNKELLRAGWDPGRLSSPGRDPGGVAGRAGPAEGWERRERARVIMLDMCVYASSVLQGSILGPVLFNVFMNDLECKGY</sequence>
<protein>
    <submittedName>
        <fullName evidence="2">Uncharacterized protein</fullName>
    </submittedName>
</protein>
<evidence type="ECO:0000256" key="1">
    <source>
        <dbReference type="SAM" id="MobiDB-lite"/>
    </source>
</evidence>
<reference evidence="2" key="1">
    <citation type="submission" date="2019-10" db="EMBL/GenBank/DDBJ databases">
        <authorList>
            <person name="Soares A.E.R."/>
            <person name="Aleixo A."/>
            <person name="Schneider P."/>
            <person name="Miyaki C.Y."/>
            <person name="Schneider M.P."/>
            <person name="Mello C."/>
            <person name="Vasconcelos A.T.R."/>
        </authorList>
    </citation>
    <scope>NUCLEOTIDE SEQUENCE</scope>
    <source>
        <tissue evidence="2">Muscle</tissue>
    </source>
</reference>
<evidence type="ECO:0000313" key="3">
    <source>
        <dbReference type="Proteomes" id="UP001145742"/>
    </source>
</evidence>
<accession>A0ABQ9D073</accession>
<organism evidence="2 3">
    <name type="scientific">Willisornis vidua</name>
    <name type="common">Xingu scale-backed antbird</name>
    <dbReference type="NCBI Taxonomy" id="1566151"/>
    <lineage>
        <taxon>Eukaryota</taxon>
        <taxon>Metazoa</taxon>
        <taxon>Chordata</taxon>
        <taxon>Craniata</taxon>
        <taxon>Vertebrata</taxon>
        <taxon>Euteleostomi</taxon>
        <taxon>Archelosauria</taxon>
        <taxon>Archosauria</taxon>
        <taxon>Dinosauria</taxon>
        <taxon>Saurischia</taxon>
        <taxon>Theropoda</taxon>
        <taxon>Coelurosauria</taxon>
        <taxon>Aves</taxon>
        <taxon>Neognathae</taxon>
        <taxon>Neoaves</taxon>
        <taxon>Telluraves</taxon>
        <taxon>Australaves</taxon>
        <taxon>Passeriformes</taxon>
        <taxon>Thamnophilidae</taxon>
        <taxon>Willisornis</taxon>
    </lineage>
</organism>
<name>A0ABQ9D073_9PASS</name>
<feature type="region of interest" description="Disordered" evidence="1">
    <location>
        <begin position="13"/>
        <end position="33"/>
    </location>
</feature>
<proteinExistence type="predicted"/>
<comment type="caution">
    <text evidence="2">The sequence shown here is derived from an EMBL/GenBank/DDBJ whole genome shotgun (WGS) entry which is preliminary data.</text>
</comment>
<gene>
    <name evidence="2" type="ORF">WISP_111836</name>
</gene>